<dbReference type="GO" id="GO:0006882">
    <property type="term" value="P:intracellular zinc ion homeostasis"/>
    <property type="evidence" value="ECO:0007669"/>
    <property type="project" value="TreeGrafter"/>
</dbReference>
<dbReference type="Gene3D" id="1.20.1510.10">
    <property type="entry name" value="Cation efflux protein transmembrane domain"/>
    <property type="match status" value="1"/>
</dbReference>
<feature type="domain" description="Cation efflux protein transmembrane" evidence="8">
    <location>
        <begin position="12"/>
        <end position="205"/>
    </location>
</feature>
<evidence type="ECO:0000313" key="11">
    <source>
        <dbReference type="Proteomes" id="UP000215027"/>
    </source>
</evidence>
<dbReference type="KEGG" id="pbf:CFX0092_A0479"/>
<dbReference type="GO" id="GO:0015341">
    <property type="term" value="F:zinc efflux antiporter activity"/>
    <property type="evidence" value="ECO:0007669"/>
    <property type="project" value="TreeGrafter"/>
</dbReference>
<evidence type="ECO:0000259" key="8">
    <source>
        <dbReference type="Pfam" id="PF01545"/>
    </source>
</evidence>
<dbReference type="GO" id="GO:0015086">
    <property type="term" value="F:cadmium ion transmembrane transporter activity"/>
    <property type="evidence" value="ECO:0007669"/>
    <property type="project" value="TreeGrafter"/>
</dbReference>
<dbReference type="Gene3D" id="3.30.70.1350">
    <property type="entry name" value="Cation efflux protein, cytoplasmic domain"/>
    <property type="match status" value="1"/>
</dbReference>
<reference evidence="10" key="1">
    <citation type="submission" date="2016-01" db="EMBL/GenBank/DDBJ databases">
        <authorList>
            <person name="Mcilroy J.S."/>
            <person name="Karst M S."/>
            <person name="Albertsen M."/>
        </authorList>
    </citation>
    <scope>NUCLEOTIDE SEQUENCE</scope>
    <source>
        <strain evidence="10">Cfx-K</strain>
    </source>
</reference>
<keyword evidence="11" id="KW-1185">Reference proteome</keyword>
<gene>
    <name evidence="10" type="ORF">CFX0092_A0479</name>
</gene>
<dbReference type="Proteomes" id="UP000215027">
    <property type="component" value="Chromosome I"/>
</dbReference>
<comment type="similarity">
    <text evidence="2">Belongs to the cation diffusion facilitator (CDF) transporter (TC 2.A.4) family.</text>
</comment>
<evidence type="ECO:0000256" key="3">
    <source>
        <dbReference type="ARBA" id="ARBA00022448"/>
    </source>
</evidence>
<dbReference type="PANTHER" id="PTHR43840:SF15">
    <property type="entry name" value="MITOCHONDRIAL METAL TRANSPORTER 1-RELATED"/>
    <property type="match status" value="1"/>
</dbReference>
<feature type="domain" description="Cation efflux protein cytoplasmic" evidence="9">
    <location>
        <begin position="209"/>
        <end position="286"/>
    </location>
</feature>
<feature type="transmembrane region" description="Helical" evidence="7">
    <location>
        <begin position="44"/>
        <end position="62"/>
    </location>
</feature>
<dbReference type="SUPFAM" id="SSF161111">
    <property type="entry name" value="Cation efflux protein transmembrane domain-like"/>
    <property type="match status" value="1"/>
</dbReference>
<keyword evidence="3" id="KW-0813">Transport</keyword>
<feature type="transmembrane region" description="Helical" evidence="7">
    <location>
        <begin position="83"/>
        <end position="100"/>
    </location>
</feature>
<dbReference type="NCBIfam" id="TIGR01297">
    <property type="entry name" value="CDF"/>
    <property type="match status" value="1"/>
</dbReference>
<keyword evidence="5 7" id="KW-1133">Transmembrane helix</keyword>
<dbReference type="InterPro" id="IPR058533">
    <property type="entry name" value="Cation_efflux_TM"/>
</dbReference>
<evidence type="ECO:0000256" key="1">
    <source>
        <dbReference type="ARBA" id="ARBA00004141"/>
    </source>
</evidence>
<keyword evidence="6 7" id="KW-0472">Membrane</keyword>
<dbReference type="InterPro" id="IPR002524">
    <property type="entry name" value="Cation_efflux"/>
</dbReference>
<feature type="transmembrane region" description="Helical" evidence="7">
    <location>
        <begin position="12"/>
        <end position="32"/>
    </location>
</feature>
<dbReference type="OrthoDB" id="9806522at2"/>
<sequence length="302" mass="32714">MESRSRLTRYAWLSVFTAVAIIILKAVAYWLTGSIGFLSDALESGANIIAAIFTLVALIVAARPPDQEHAYGHAKIEYFSTGIEGGLIFVAALVIALQAGQRLLNPQPLEQVGFGVAVSAVAAVGNFVVARVLLRAGRQHRSTALTADAHHLLTDVWTSLGVIVGVVLVSLTGRLWLDPVIGLVVALQILWTALKLIHVAVDGLMDAGLPEAEIAQVHEILERYAADGVTFHALRTRQAGAQRFISVHIQVPGQWSVQQGHELLEQIEYEMRQALAPATVFTHLEPAEDPASWQDATLYRTD</sequence>
<evidence type="ECO:0000256" key="2">
    <source>
        <dbReference type="ARBA" id="ARBA00008114"/>
    </source>
</evidence>
<name>A0A160T1T4_9CHLR</name>
<dbReference type="InterPro" id="IPR036837">
    <property type="entry name" value="Cation_efflux_CTD_sf"/>
</dbReference>
<accession>A0A160T1T4</accession>
<dbReference type="InterPro" id="IPR050291">
    <property type="entry name" value="CDF_Transporter"/>
</dbReference>
<dbReference type="Pfam" id="PF01545">
    <property type="entry name" value="Cation_efflux"/>
    <property type="match status" value="1"/>
</dbReference>
<feature type="transmembrane region" description="Helical" evidence="7">
    <location>
        <begin position="155"/>
        <end position="173"/>
    </location>
</feature>
<evidence type="ECO:0000256" key="7">
    <source>
        <dbReference type="SAM" id="Phobius"/>
    </source>
</evidence>
<dbReference type="PANTHER" id="PTHR43840">
    <property type="entry name" value="MITOCHONDRIAL METAL TRANSPORTER 1-RELATED"/>
    <property type="match status" value="1"/>
</dbReference>
<protein>
    <submittedName>
        <fullName evidence="10">Uncharacterized protein</fullName>
    </submittedName>
</protein>
<dbReference type="EMBL" id="LN890655">
    <property type="protein sequence ID" value="CUS02360.2"/>
    <property type="molecule type" value="Genomic_DNA"/>
</dbReference>
<comment type="subcellular location">
    <subcellularLocation>
        <location evidence="1">Membrane</location>
        <topology evidence="1">Multi-pass membrane protein</topology>
    </subcellularLocation>
</comment>
<keyword evidence="4 7" id="KW-0812">Transmembrane</keyword>
<evidence type="ECO:0000256" key="6">
    <source>
        <dbReference type="ARBA" id="ARBA00023136"/>
    </source>
</evidence>
<evidence type="ECO:0000256" key="5">
    <source>
        <dbReference type="ARBA" id="ARBA00022989"/>
    </source>
</evidence>
<organism evidence="10 11">
    <name type="scientific">Candidatus Promineifilum breve</name>
    <dbReference type="NCBI Taxonomy" id="1806508"/>
    <lineage>
        <taxon>Bacteria</taxon>
        <taxon>Bacillati</taxon>
        <taxon>Chloroflexota</taxon>
        <taxon>Ardenticatenia</taxon>
        <taxon>Candidatus Promineifilales</taxon>
        <taxon>Candidatus Promineifilaceae</taxon>
        <taxon>Candidatus Promineifilum</taxon>
    </lineage>
</organism>
<dbReference type="SUPFAM" id="SSF160240">
    <property type="entry name" value="Cation efflux protein cytoplasmic domain-like"/>
    <property type="match status" value="1"/>
</dbReference>
<evidence type="ECO:0000313" key="10">
    <source>
        <dbReference type="EMBL" id="CUS02360.2"/>
    </source>
</evidence>
<evidence type="ECO:0000259" key="9">
    <source>
        <dbReference type="Pfam" id="PF16916"/>
    </source>
</evidence>
<dbReference type="RefSeq" id="WP_095041981.1">
    <property type="nucleotide sequence ID" value="NZ_LN890655.1"/>
</dbReference>
<proteinExistence type="inferred from homology"/>
<feature type="transmembrane region" description="Helical" evidence="7">
    <location>
        <begin position="112"/>
        <end position="134"/>
    </location>
</feature>
<dbReference type="GO" id="GO:0005886">
    <property type="term" value="C:plasma membrane"/>
    <property type="evidence" value="ECO:0007669"/>
    <property type="project" value="TreeGrafter"/>
</dbReference>
<evidence type="ECO:0000256" key="4">
    <source>
        <dbReference type="ARBA" id="ARBA00022692"/>
    </source>
</evidence>
<dbReference type="AlphaFoldDB" id="A0A160T1T4"/>
<dbReference type="Pfam" id="PF16916">
    <property type="entry name" value="ZT_dimer"/>
    <property type="match status" value="1"/>
</dbReference>
<dbReference type="InterPro" id="IPR027470">
    <property type="entry name" value="Cation_efflux_CTD"/>
</dbReference>
<dbReference type="GO" id="GO:0015093">
    <property type="term" value="F:ferrous iron transmembrane transporter activity"/>
    <property type="evidence" value="ECO:0007669"/>
    <property type="project" value="TreeGrafter"/>
</dbReference>
<dbReference type="InterPro" id="IPR027469">
    <property type="entry name" value="Cation_efflux_TMD_sf"/>
</dbReference>